<dbReference type="EC" id="2.7.11.1" evidence="2"/>
<dbReference type="KEGG" id="omr:OXIME_000226"/>
<dbReference type="RefSeq" id="WP_393971654.1">
    <property type="nucleotide sequence ID" value="NZ_CP133772.1"/>
</dbReference>
<reference evidence="13 14" key="1">
    <citation type="submission" date="2023-09" db="EMBL/GenBank/DDBJ databases">
        <authorList>
            <person name="Golyshina O.V."/>
            <person name="Lunev E.A."/>
            <person name="Bargiela R."/>
            <person name="Gaines M.C."/>
            <person name="Daum B."/>
            <person name="Bale N.J."/>
            <person name="Koenen M."/>
            <person name="Sinninghe Damst J.S."/>
            <person name="Yakimov M."/>
            <person name="Golyshin P.N."/>
        </authorList>
    </citation>
    <scope>NUCLEOTIDE SEQUENCE [LARGE SCALE GENOMIC DNA]</scope>
    <source>
        <strain evidence="13 14">M1</strain>
    </source>
</reference>
<dbReference type="GO" id="GO:0004674">
    <property type="term" value="F:protein serine/threonine kinase activity"/>
    <property type="evidence" value="ECO:0007669"/>
    <property type="project" value="UniProtKB-KW"/>
</dbReference>
<evidence type="ECO:0000256" key="4">
    <source>
        <dbReference type="ARBA" id="ARBA00022679"/>
    </source>
</evidence>
<evidence type="ECO:0000256" key="11">
    <source>
        <dbReference type="ARBA" id="ARBA00048679"/>
    </source>
</evidence>
<dbReference type="PROSITE" id="PS01245">
    <property type="entry name" value="RIO1"/>
    <property type="match status" value="1"/>
</dbReference>
<evidence type="ECO:0000256" key="5">
    <source>
        <dbReference type="ARBA" id="ARBA00022723"/>
    </source>
</evidence>
<sequence>MENEKSALEQLIKEKLFSFKDGMDRKTTDLLFDSRTLKAIYEIMGKLDIDYIDYPISTGKESGVFKAYVHGKPIAVKIYKMSTLKFGKIETYIRGDYRFAKEKLTRGNVVYVWAKKEFTNLSELRKAGVLSPLPIGFHKNILAMGYIGTRELPAPILKDADFDPEKVFVEVVRMMADAYRKANLVHADLSEYNMLYYRKKVYFIDVGQAVNIKHPSSEIFLRRDIFNVCTFFKKYGVESNPLEVYSTIVPT</sequence>
<protein>
    <recommendedName>
        <fullName evidence="2">non-specific serine/threonine protein kinase</fullName>
        <ecNumber evidence="2">2.7.11.1</ecNumber>
    </recommendedName>
</protein>
<proteinExistence type="inferred from homology"/>
<gene>
    <name evidence="13" type="ORF">OXIME_000226</name>
</gene>
<evidence type="ECO:0000313" key="14">
    <source>
        <dbReference type="Proteomes" id="UP001451606"/>
    </source>
</evidence>
<dbReference type="Gene3D" id="1.10.510.10">
    <property type="entry name" value="Transferase(Phosphotransferase) domain 1"/>
    <property type="match status" value="1"/>
</dbReference>
<dbReference type="CDD" id="cd05145">
    <property type="entry name" value="RIO1_like"/>
    <property type="match status" value="1"/>
</dbReference>
<keyword evidence="9" id="KW-0460">Magnesium</keyword>
<dbReference type="SMART" id="SM00090">
    <property type="entry name" value="RIO"/>
    <property type="match status" value="1"/>
</dbReference>
<feature type="domain" description="Protein kinase" evidence="12">
    <location>
        <begin position="50"/>
        <end position="251"/>
    </location>
</feature>
<evidence type="ECO:0000313" key="13">
    <source>
        <dbReference type="EMBL" id="WYX99689.1"/>
    </source>
</evidence>
<dbReference type="InterPro" id="IPR000687">
    <property type="entry name" value="RIO_kinase"/>
</dbReference>
<dbReference type="PROSITE" id="PS50011">
    <property type="entry name" value="PROTEIN_KINASE_DOM"/>
    <property type="match status" value="1"/>
</dbReference>
<dbReference type="InterPro" id="IPR018935">
    <property type="entry name" value="RIO_kinase_CS"/>
</dbReference>
<dbReference type="GO" id="GO:0046872">
    <property type="term" value="F:metal ion binding"/>
    <property type="evidence" value="ECO:0007669"/>
    <property type="project" value="UniProtKB-KW"/>
</dbReference>
<dbReference type="InterPro" id="IPR018934">
    <property type="entry name" value="RIO_dom"/>
</dbReference>
<comment type="similarity">
    <text evidence="1">Belongs to the protein kinase superfamily. RIO-type Ser/Thr kinase family.</text>
</comment>
<keyword evidence="14" id="KW-1185">Reference proteome</keyword>
<comment type="catalytic activity">
    <reaction evidence="11">
        <text>L-seryl-[protein] + ATP = O-phospho-L-seryl-[protein] + ADP + H(+)</text>
        <dbReference type="Rhea" id="RHEA:17989"/>
        <dbReference type="Rhea" id="RHEA-COMP:9863"/>
        <dbReference type="Rhea" id="RHEA-COMP:11604"/>
        <dbReference type="ChEBI" id="CHEBI:15378"/>
        <dbReference type="ChEBI" id="CHEBI:29999"/>
        <dbReference type="ChEBI" id="CHEBI:30616"/>
        <dbReference type="ChEBI" id="CHEBI:83421"/>
        <dbReference type="ChEBI" id="CHEBI:456216"/>
        <dbReference type="EC" id="2.7.11.1"/>
    </reaction>
</comment>
<dbReference type="InterPro" id="IPR011009">
    <property type="entry name" value="Kinase-like_dom_sf"/>
</dbReference>
<comment type="catalytic activity">
    <reaction evidence="10">
        <text>L-threonyl-[protein] + ATP = O-phospho-L-threonyl-[protein] + ADP + H(+)</text>
        <dbReference type="Rhea" id="RHEA:46608"/>
        <dbReference type="Rhea" id="RHEA-COMP:11060"/>
        <dbReference type="Rhea" id="RHEA-COMP:11605"/>
        <dbReference type="ChEBI" id="CHEBI:15378"/>
        <dbReference type="ChEBI" id="CHEBI:30013"/>
        <dbReference type="ChEBI" id="CHEBI:30616"/>
        <dbReference type="ChEBI" id="CHEBI:61977"/>
        <dbReference type="ChEBI" id="CHEBI:456216"/>
        <dbReference type="EC" id="2.7.11.1"/>
    </reaction>
</comment>
<dbReference type="InterPro" id="IPR000719">
    <property type="entry name" value="Prot_kinase_dom"/>
</dbReference>
<keyword evidence="7 13" id="KW-0418">Kinase</keyword>
<name>A0AAX4NEQ1_9ARCH</name>
<dbReference type="Gene3D" id="3.30.200.20">
    <property type="entry name" value="Phosphorylase Kinase, domain 1"/>
    <property type="match status" value="1"/>
</dbReference>
<evidence type="ECO:0000256" key="2">
    <source>
        <dbReference type="ARBA" id="ARBA00012513"/>
    </source>
</evidence>
<evidence type="ECO:0000259" key="12">
    <source>
        <dbReference type="PROSITE" id="PS50011"/>
    </source>
</evidence>
<evidence type="ECO:0000256" key="8">
    <source>
        <dbReference type="ARBA" id="ARBA00022840"/>
    </source>
</evidence>
<evidence type="ECO:0000256" key="9">
    <source>
        <dbReference type="ARBA" id="ARBA00022842"/>
    </source>
</evidence>
<evidence type="ECO:0000256" key="7">
    <source>
        <dbReference type="ARBA" id="ARBA00022777"/>
    </source>
</evidence>
<dbReference type="GeneID" id="95966950"/>
<dbReference type="Proteomes" id="UP001451606">
    <property type="component" value="Chromosome"/>
</dbReference>
<dbReference type="GO" id="GO:0005524">
    <property type="term" value="F:ATP binding"/>
    <property type="evidence" value="ECO:0007669"/>
    <property type="project" value="UniProtKB-KW"/>
</dbReference>
<accession>A0AAX4NEQ1</accession>
<dbReference type="SUPFAM" id="SSF56112">
    <property type="entry name" value="Protein kinase-like (PK-like)"/>
    <property type="match status" value="1"/>
</dbReference>
<dbReference type="AlphaFoldDB" id="A0AAX4NEQ1"/>
<keyword evidence="5" id="KW-0479">Metal-binding</keyword>
<dbReference type="InterPro" id="IPR051272">
    <property type="entry name" value="RIO-type_Ser/Thr_kinase"/>
</dbReference>
<evidence type="ECO:0000256" key="10">
    <source>
        <dbReference type="ARBA" id="ARBA00047899"/>
    </source>
</evidence>
<dbReference type="PANTHER" id="PTHR45723">
    <property type="entry name" value="SERINE/THREONINE-PROTEIN KINASE RIO1"/>
    <property type="match status" value="1"/>
</dbReference>
<evidence type="ECO:0000256" key="3">
    <source>
        <dbReference type="ARBA" id="ARBA00022527"/>
    </source>
</evidence>
<dbReference type="EMBL" id="CP133772">
    <property type="protein sequence ID" value="WYX99689.1"/>
    <property type="molecule type" value="Genomic_DNA"/>
</dbReference>
<keyword evidence="6" id="KW-0547">Nucleotide-binding</keyword>
<evidence type="ECO:0000256" key="1">
    <source>
        <dbReference type="ARBA" id="ARBA00009196"/>
    </source>
</evidence>
<organism evidence="13 14">
    <name type="scientific">Oxyplasma meridianum</name>
    <dbReference type="NCBI Taxonomy" id="3073602"/>
    <lineage>
        <taxon>Archaea</taxon>
        <taxon>Methanobacteriati</taxon>
        <taxon>Thermoplasmatota</taxon>
        <taxon>Thermoplasmata</taxon>
        <taxon>Thermoplasmatales</taxon>
        <taxon>Thermoplasmataceae</taxon>
        <taxon>Oxyplasma</taxon>
    </lineage>
</organism>
<dbReference type="Pfam" id="PF01163">
    <property type="entry name" value="RIO1"/>
    <property type="match status" value="1"/>
</dbReference>
<keyword evidence="4" id="KW-0808">Transferase</keyword>
<keyword evidence="3" id="KW-0723">Serine/threonine-protein kinase</keyword>
<evidence type="ECO:0000256" key="6">
    <source>
        <dbReference type="ARBA" id="ARBA00022741"/>
    </source>
</evidence>
<keyword evidence="8" id="KW-0067">ATP-binding</keyword>